<accession>A0A835GD20</accession>
<evidence type="ECO:0000313" key="1">
    <source>
        <dbReference type="EMBL" id="KAF9414935.1"/>
    </source>
</evidence>
<keyword evidence="2" id="KW-1185">Reference proteome</keyword>
<name>A0A835GD20_SPOEX</name>
<proteinExistence type="predicted"/>
<protein>
    <submittedName>
        <fullName evidence="1">Uncharacterized protein</fullName>
    </submittedName>
</protein>
<evidence type="ECO:0000313" key="2">
    <source>
        <dbReference type="Proteomes" id="UP000648187"/>
    </source>
</evidence>
<dbReference type="AlphaFoldDB" id="A0A835GD20"/>
<dbReference type="EMBL" id="JACKWZ010000121">
    <property type="protein sequence ID" value="KAF9414935.1"/>
    <property type="molecule type" value="Genomic_DNA"/>
</dbReference>
<sequence length="60" mass="6842">MFNLSTDGVHVTHSLYGIVVKFKVVVDDDLHITDTICKWVITLAIEILKHVQLNKPVNRN</sequence>
<gene>
    <name evidence="1" type="ORF">HW555_007326</name>
</gene>
<comment type="caution">
    <text evidence="1">The sequence shown here is derived from an EMBL/GenBank/DDBJ whole genome shotgun (WGS) entry which is preliminary data.</text>
</comment>
<dbReference type="Proteomes" id="UP000648187">
    <property type="component" value="Unassembled WGS sequence"/>
</dbReference>
<reference evidence="1" key="1">
    <citation type="submission" date="2020-08" db="EMBL/GenBank/DDBJ databases">
        <title>Spodoptera exigua strain:BAW_Kor-Di-RS1 Genome sequencing and assembly.</title>
        <authorList>
            <person name="Kim J."/>
            <person name="Nam H.Y."/>
            <person name="Kwon M."/>
            <person name="Choi J.H."/>
            <person name="Cho S.R."/>
            <person name="Kim G.-H."/>
        </authorList>
    </citation>
    <scope>NUCLEOTIDE SEQUENCE</scope>
    <source>
        <strain evidence="1">BAW_Kor-Di-RS1</strain>
        <tissue evidence="1">Whole-body</tissue>
    </source>
</reference>
<organism evidence="1 2">
    <name type="scientific">Spodoptera exigua</name>
    <name type="common">Beet armyworm</name>
    <name type="synonym">Noctua fulgens</name>
    <dbReference type="NCBI Taxonomy" id="7107"/>
    <lineage>
        <taxon>Eukaryota</taxon>
        <taxon>Metazoa</taxon>
        <taxon>Ecdysozoa</taxon>
        <taxon>Arthropoda</taxon>
        <taxon>Hexapoda</taxon>
        <taxon>Insecta</taxon>
        <taxon>Pterygota</taxon>
        <taxon>Neoptera</taxon>
        <taxon>Endopterygota</taxon>
        <taxon>Lepidoptera</taxon>
        <taxon>Glossata</taxon>
        <taxon>Ditrysia</taxon>
        <taxon>Noctuoidea</taxon>
        <taxon>Noctuidae</taxon>
        <taxon>Amphipyrinae</taxon>
        <taxon>Spodoptera</taxon>
    </lineage>
</organism>